<keyword evidence="4 7" id="KW-1133">Transmembrane helix</keyword>
<keyword evidence="3 7" id="KW-0812">Transmembrane</keyword>
<dbReference type="InterPro" id="IPR018628">
    <property type="entry name" value="Coa3_CC"/>
</dbReference>
<accession>A0ABD6F0V9</accession>
<name>A0ABD6F0V9_9BILA</name>
<dbReference type="InterPro" id="IPR041752">
    <property type="entry name" value="Coa3"/>
</dbReference>
<dbReference type="AlphaFoldDB" id="A0ABD6F0V9"/>
<gene>
    <name evidence="9" type="ORF">AB6A40_010300</name>
</gene>
<evidence type="ECO:0000313" key="10">
    <source>
        <dbReference type="Proteomes" id="UP001608902"/>
    </source>
</evidence>
<comment type="subcellular location">
    <subcellularLocation>
        <location evidence="1">Mitochondrion membrane</location>
        <topology evidence="1">Single-pass membrane protein</topology>
    </subcellularLocation>
</comment>
<evidence type="ECO:0000256" key="5">
    <source>
        <dbReference type="ARBA" id="ARBA00023128"/>
    </source>
</evidence>
<dbReference type="PANTHER" id="PTHR15642:SF3">
    <property type="entry name" value="CYTOCHROME C OXIDASE ASSEMBLY FACTOR 3 HOMOLOG, MITOCHONDRIAL"/>
    <property type="match status" value="1"/>
</dbReference>
<keyword evidence="6 7" id="KW-0472">Membrane</keyword>
<comment type="similarity">
    <text evidence="2 7">Belongs to the COA3 family.</text>
</comment>
<sequence length="136" mass="15873">MNAMVKFRCGLVFHANVSIRLANKRLLASLPVSSEEKDLERSRSEYLERIDIEQLPRAQRRFAKQFEKINAERVKEIFAKNYKNHRALVVLLATVVLIYYYTIHAVKQETFLEEIDEEIANEQNTASENKSSSRNV</sequence>
<evidence type="ECO:0000256" key="6">
    <source>
        <dbReference type="ARBA" id="ARBA00023136"/>
    </source>
</evidence>
<evidence type="ECO:0000256" key="1">
    <source>
        <dbReference type="ARBA" id="ARBA00004304"/>
    </source>
</evidence>
<dbReference type="Pfam" id="PF09813">
    <property type="entry name" value="Coa3_cc"/>
    <property type="match status" value="1"/>
</dbReference>
<dbReference type="GO" id="GO:0033617">
    <property type="term" value="P:mitochondrial respiratory chain complex IV assembly"/>
    <property type="evidence" value="ECO:0007669"/>
    <property type="project" value="UniProtKB-UniRule"/>
</dbReference>
<proteinExistence type="inferred from homology"/>
<dbReference type="Proteomes" id="UP001608902">
    <property type="component" value="Unassembled WGS sequence"/>
</dbReference>
<keyword evidence="10" id="KW-1185">Reference proteome</keyword>
<evidence type="ECO:0000256" key="3">
    <source>
        <dbReference type="ARBA" id="ARBA00022692"/>
    </source>
</evidence>
<keyword evidence="5 7" id="KW-0496">Mitochondrion</keyword>
<keyword evidence="7" id="KW-0999">Mitochondrion inner membrane</keyword>
<comment type="function">
    <text evidence="7">Required for assembly of cytochrome c oxidase (complex IV).</text>
</comment>
<dbReference type="EMBL" id="JBGFUD010012937">
    <property type="protein sequence ID" value="MFH4983591.1"/>
    <property type="molecule type" value="Genomic_DNA"/>
</dbReference>
<evidence type="ECO:0000256" key="2">
    <source>
        <dbReference type="ARBA" id="ARBA00007035"/>
    </source>
</evidence>
<reference evidence="9 10" key="1">
    <citation type="submission" date="2024-08" db="EMBL/GenBank/DDBJ databases">
        <title>Gnathostoma spinigerum genome.</title>
        <authorList>
            <person name="Gonzalez-Bertolin B."/>
            <person name="Monzon S."/>
            <person name="Zaballos A."/>
            <person name="Jimenez P."/>
            <person name="Dekumyoy P."/>
            <person name="Varona S."/>
            <person name="Cuesta I."/>
            <person name="Sumanam S."/>
            <person name="Adisakwattana P."/>
            <person name="Gasser R.B."/>
            <person name="Hernandez-Gonzalez A."/>
            <person name="Young N.D."/>
            <person name="Perteguer M.J."/>
        </authorList>
    </citation>
    <scope>NUCLEOTIDE SEQUENCE [LARGE SCALE GENOMIC DNA]</scope>
    <source>
        <strain evidence="9">AL3</strain>
        <tissue evidence="9">Liver</tissue>
    </source>
</reference>
<comment type="subunit">
    <text evidence="7">Component of 250-400 kDa complexes called cytochrome oxidase assembly intermediates or COA complexes.</text>
</comment>
<evidence type="ECO:0000259" key="8">
    <source>
        <dbReference type="Pfam" id="PF09813"/>
    </source>
</evidence>
<feature type="transmembrane region" description="Helical" evidence="7">
    <location>
        <begin position="87"/>
        <end position="103"/>
    </location>
</feature>
<evidence type="ECO:0000256" key="7">
    <source>
        <dbReference type="RuleBase" id="RU367056"/>
    </source>
</evidence>
<evidence type="ECO:0000313" key="9">
    <source>
        <dbReference type="EMBL" id="MFH4983591.1"/>
    </source>
</evidence>
<feature type="domain" description="Cytochrome c oxidase assembly factor 3 mitochondrial coiled-coil" evidence="8">
    <location>
        <begin position="70"/>
        <end position="118"/>
    </location>
</feature>
<dbReference type="PANTHER" id="PTHR15642">
    <property type="entry name" value="CYTOCHROME C OXIDASE ASSEMBLY FACTOR 3, MITOCHONDRIAL"/>
    <property type="match status" value="1"/>
</dbReference>
<protein>
    <recommendedName>
        <fullName evidence="7">Cytochrome c oxidase assembly factor 3</fullName>
    </recommendedName>
</protein>
<organism evidence="9 10">
    <name type="scientific">Gnathostoma spinigerum</name>
    <dbReference type="NCBI Taxonomy" id="75299"/>
    <lineage>
        <taxon>Eukaryota</taxon>
        <taxon>Metazoa</taxon>
        <taxon>Ecdysozoa</taxon>
        <taxon>Nematoda</taxon>
        <taxon>Chromadorea</taxon>
        <taxon>Rhabditida</taxon>
        <taxon>Spirurina</taxon>
        <taxon>Gnathostomatomorpha</taxon>
        <taxon>Gnathostomatoidea</taxon>
        <taxon>Gnathostomatidae</taxon>
        <taxon>Gnathostoma</taxon>
    </lineage>
</organism>
<comment type="caution">
    <text evidence="9">The sequence shown here is derived from an EMBL/GenBank/DDBJ whole genome shotgun (WGS) entry which is preliminary data.</text>
</comment>
<evidence type="ECO:0000256" key="4">
    <source>
        <dbReference type="ARBA" id="ARBA00022989"/>
    </source>
</evidence>
<dbReference type="GO" id="GO:0005743">
    <property type="term" value="C:mitochondrial inner membrane"/>
    <property type="evidence" value="ECO:0007669"/>
    <property type="project" value="UniProtKB-UniRule"/>
</dbReference>